<dbReference type="EMBL" id="JACNJH010000159">
    <property type="protein sequence ID" value="MBC8361903.1"/>
    <property type="molecule type" value="Genomic_DNA"/>
</dbReference>
<dbReference type="PANTHER" id="PTHR32071">
    <property type="entry name" value="TRANSCRIPTIONAL REGULATORY PROTEIN"/>
    <property type="match status" value="1"/>
</dbReference>
<dbReference type="Pfam" id="PF02954">
    <property type="entry name" value="HTH_8"/>
    <property type="match status" value="1"/>
</dbReference>
<dbReference type="PROSITE" id="PS50112">
    <property type="entry name" value="PAS"/>
    <property type="match status" value="1"/>
</dbReference>
<dbReference type="InterPro" id="IPR058031">
    <property type="entry name" value="AAA_lid_NorR"/>
</dbReference>
<keyword evidence="2" id="KW-0067">ATP-binding</keyword>
<dbReference type="InterPro" id="IPR000014">
    <property type="entry name" value="PAS"/>
</dbReference>
<keyword evidence="4" id="KW-0804">Transcription</keyword>
<dbReference type="Proteomes" id="UP000603434">
    <property type="component" value="Unassembled WGS sequence"/>
</dbReference>
<dbReference type="InterPro" id="IPR025944">
    <property type="entry name" value="Sigma_54_int_dom_CS"/>
</dbReference>
<dbReference type="AlphaFoldDB" id="A0A8J6NWG4"/>
<feature type="domain" description="PAS" evidence="6">
    <location>
        <begin position="12"/>
        <end position="56"/>
    </location>
</feature>
<dbReference type="Gene3D" id="1.10.8.60">
    <property type="match status" value="1"/>
</dbReference>
<name>A0A8J6NWG4_9BACT</name>
<dbReference type="PROSITE" id="PS00688">
    <property type="entry name" value="SIGMA54_INTERACT_3"/>
    <property type="match status" value="1"/>
</dbReference>
<dbReference type="NCBIfam" id="TIGR00229">
    <property type="entry name" value="sensory_box"/>
    <property type="match status" value="1"/>
</dbReference>
<keyword evidence="3" id="KW-0805">Transcription regulation</keyword>
<dbReference type="Pfam" id="PF25601">
    <property type="entry name" value="AAA_lid_14"/>
    <property type="match status" value="1"/>
</dbReference>
<dbReference type="SMART" id="SM00382">
    <property type="entry name" value="AAA"/>
    <property type="match status" value="1"/>
</dbReference>
<dbReference type="SUPFAM" id="SSF46689">
    <property type="entry name" value="Homeodomain-like"/>
    <property type="match status" value="1"/>
</dbReference>
<dbReference type="GO" id="GO:0006355">
    <property type="term" value="P:regulation of DNA-templated transcription"/>
    <property type="evidence" value="ECO:0007669"/>
    <property type="project" value="InterPro"/>
</dbReference>
<dbReference type="GO" id="GO:0043565">
    <property type="term" value="F:sequence-specific DNA binding"/>
    <property type="evidence" value="ECO:0007669"/>
    <property type="project" value="InterPro"/>
</dbReference>
<dbReference type="Pfam" id="PF00158">
    <property type="entry name" value="Sigma54_activat"/>
    <property type="match status" value="1"/>
</dbReference>
<dbReference type="PROSITE" id="PS00675">
    <property type="entry name" value="SIGMA54_INTERACT_1"/>
    <property type="match status" value="1"/>
</dbReference>
<dbReference type="CDD" id="cd00009">
    <property type="entry name" value="AAA"/>
    <property type="match status" value="1"/>
</dbReference>
<dbReference type="InterPro" id="IPR035965">
    <property type="entry name" value="PAS-like_dom_sf"/>
</dbReference>
<sequence length="468" mass="52332">MQRSIIKGLFKSAVDLQPLIDEIPLGVVVLDADRRIVLFNRALEALTGFSRNEAAGVPCYHILRSRICVKDCPALRMQEQSEPVWVESDLVNRDRMLIPVRVTLATVKAFDGKTVGFLETVEDLRPFRAIDAQISQAYSFARLIGRSPQMKKVFQILPVLAQNDSSVLITGETGTGKDMVAEALHQASGRAKGPFVKINCGALPETLLESELFGHQKGAFTGAVENKPGRFRLAHNGTLYLTEIGDLPLALQVKLLTFLDDQVVYPLGSTKGFQANVRVVAATHRNLEKMVRAGRFREDLLFRLNVVRIHLPPLRDRDGDIRLLLDHFLNILKTQFGKTIKGFSKKALGILMDYRYPGNVRELRNILEYAVNVCQEGQILPQHLPAYLTEITTWINQTDATAERPASPELSSPNGFKSLDTEQTWTAVERKMIMDALVKSGGRRSKTADLLGWGRSTLWRKMKQYGIG</sequence>
<evidence type="ECO:0000259" key="6">
    <source>
        <dbReference type="PROSITE" id="PS50112"/>
    </source>
</evidence>
<organism evidence="7 8">
    <name type="scientific">Candidatus Desulfatibia profunda</name>
    <dbReference type="NCBI Taxonomy" id="2841695"/>
    <lineage>
        <taxon>Bacteria</taxon>
        <taxon>Pseudomonadati</taxon>
        <taxon>Thermodesulfobacteriota</taxon>
        <taxon>Desulfobacteria</taxon>
        <taxon>Desulfobacterales</taxon>
        <taxon>Desulfobacterales incertae sedis</taxon>
        <taxon>Candidatus Desulfatibia</taxon>
    </lineage>
</organism>
<dbReference type="InterPro" id="IPR025662">
    <property type="entry name" value="Sigma_54_int_dom_ATP-bd_1"/>
</dbReference>
<dbReference type="GO" id="GO:0005524">
    <property type="term" value="F:ATP binding"/>
    <property type="evidence" value="ECO:0007669"/>
    <property type="project" value="UniProtKB-KW"/>
</dbReference>
<evidence type="ECO:0000256" key="3">
    <source>
        <dbReference type="ARBA" id="ARBA00023015"/>
    </source>
</evidence>
<dbReference type="CDD" id="cd00130">
    <property type="entry name" value="PAS"/>
    <property type="match status" value="1"/>
</dbReference>
<evidence type="ECO:0000313" key="7">
    <source>
        <dbReference type="EMBL" id="MBC8361903.1"/>
    </source>
</evidence>
<dbReference type="Pfam" id="PF13426">
    <property type="entry name" value="PAS_9"/>
    <property type="match status" value="1"/>
</dbReference>
<dbReference type="InterPro" id="IPR003593">
    <property type="entry name" value="AAA+_ATPase"/>
</dbReference>
<dbReference type="InterPro" id="IPR002197">
    <property type="entry name" value="HTH_Fis"/>
</dbReference>
<dbReference type="InterPro" id="IPR002078">
    <property type="entry name" value="Sigma_54_int"/>
</dbReference>
<evidence type="ECO:0000256" key="4">
    <source>
        <dbReference type="ARBA" id="ARBA00023163"/>
    </source>
</evidence>
<evidence type="ECO:0000256" key="1">
    <source>
        <dbReference type="ARBA" id="ARBA00022741"/>
    </source>
</evidence>
<dbReference type="Gene3D" id="3.40.50.300">
    <property type="entry name" value="P-loop containing nucleotide triphosphate hydrolases"/>
    <property type="match status" value="1"/>
</dbReference>
<dbReference type="FunFam" id="3.40.50.300:FF:000006">
    <property type="entry name" value="DNA-binding transcriptional regulator NtrC"/>
    <property type="match status" value="1"/>
</dbReference>
<dbReference type="Gene3D" id="1.10.10.60">
    <property type="entry name" value="Homeodomain-like"/>
    <property type="match status" value="1"/>
</dbReference>
<reference evidence="7 8" key="1">
    <citation type="submission" date="2020-08" db="EMBL/GenBank/DDBJ databases">
        <title>Bridging the membrane lipid divide: bacteria of the FCB group superphylum have the potential to synthesize archaeal ether lipids.</title>
        <authorList>
            <person name="Villanueva L."/>
            <person name="Von Meijenfeldt F.A.B."/>
            <person name="Westbye A.B."/>
            <person name="Yadav S."/>
            <person name="Hopmans E.C."/>
            <person name="Dutilh B.E."/>
            <person name="Sinninghe Damste J.S."/>
        </authorList>
    </citation>
    <scope>NUCLEOTIDE SEQUENCE [LARGE SCALE GENOMIC DNA]</scope>
    <source>
        <strain evidence="7">NIOZ-UU30</strain>
    </source>
</reference>
<dbReference type="SUPFAM" id="SSF55785">
    <property type="entry name" value="PYP-like sensor domain (PAS domain)"/>
    <property type="match status" value="1"/>
</dbReference>
<proteinExistence type="predicted"/>
<feature type="domain" description="Sigma-54 factor interaction" evidence="5">
    <location>
        <begin position="143"/>
        <end position="372"/>
    </location>
</feature>
<dbReference type="PRINTS" id="PR01590">
    <property type="entry name" value="HTHFIS"/>
</dbReference>
<dbReference type="Gene3D" id="3.30.450.20">
    <property type="entry name" value="PAS domain"/>
    <property type="match status" value="1"/>
</dbReference>
<evidence type="ECO:0000256" key="2">
    <source>
        <dbReference type="ARBA" id="ARBA00022840"/>
    </source>
</evidence>
<dbReference type="InterPro" id="IPR009057">
    <property type="entry name" value="Homeodomain-like_sf"/>
</dbReference>
<keyword evidence="1" id="KW-0547">Nucleotide-binding</keyword>
<evidence type="ECO:0000313" key="8">
    <source>
        <dbReference type="Proteomes" id="UP000603434"/>
    </source>
</evidence>
<dbReference type="SUPFAM" id="SSF52540">
    <property type="entry name" value="P-loop containing nucleoside triphosphate hydrolases"/>
    <property type="match status" value="1"/>
</dbReference>
<protein>
    <submittedName>
        <fullName evidence="7">Sigma 54-interacting transcriptional regulator</fullName>
    </submittedName>
</protein>
<evidence type="ECO:0000259" key="5">
    <source>
        <dbReference type="PROSITE" id="PS50045"/>
    </source>
</evidence>
<dbReference type="PROSITE" id="PS50045">
    <property type="entry name" value="SIGMA54_INTERACT_4"/>
    <property type="match status" value="1"/>
</dbReference>
<dbReference type="InterPro" id="IPR027417">
    <property type="entry name" value="P-loop_NTPase"/>
</dbReference>
<accession>A0A8J6NWG4</accession>
<comment type="caution">
    <text evidence="7">The sequence shown here is derived from an EMBL/GenBank/DDBJ whole genome shotgun (WGS) entry which is preliminary data.</text>
</comment>
<gene>
    <name evidence="7" type="ORF">H8E23_10940</name>
</gene>